<dbReference type="Proteomes" id="UP000288805">
    <property type="component" value="Unassembled WGS sequence"/>
</dbReference>
<accession>A0A438GFN5</accession>
<comment type="caution">
    <text evidence="1">The sequence shown here is derived from an EMBL/GenBank/DDBJ whole genome shotgun (WGS) entry which is preliminary data.</text>
</comment>
<name>A0A438GFN5_VITVI</name>
<organism evidence="1 2">
    <name type="scientific">Vitis vinifera</name>
    <name type="common">Grape</name>
    <dbReference type="NCBI Taxonomy" id="29760"/>
    <lineage>
        <taxon>Eukaryota</taxon>
        <taxon>Viridiplantae</taxon>
        <taxon>Streptophyta</taxon>
        <taxon>Embryophyta</taxon>
        <taxon>Tracheophyta</taxon>
        <taxon>Spermatophyta</taxon>
        <taxon>Magnoliopsida</taxon>
        <taxon>eudicotyledons</taxon>
        <taxon>Gunneridae</taxon>
        <taxon>Pentapetalae</taxon>
        <taxon>rosids</taxon>
        <taxon>Vitales</taxon>
        <taxon>Vitaceae</taxon>
        <taxon>Viteae</taxon>
        <taxon>Vitis</taxon>
    </lineage>
</organism>
<dbReference type="AlphaFoldDB" id="A0A438GFN5"/>
<reference evidence="1 2" key="1">
    <citation type="journal article" date="2018" name="PLoS Genet.">
        <title>Population sequencing reveals clonal diversity and ancestral inbreeding in the grapevine cultivar Chardonnay.</title>
        <authorList>
            <person name="Roach M.J."/>
            <person name="Johnson D.L."/>
            <person name="Bohlmann J."/>
            <person name="van Vuuren H.J."/>
            <person name="Jones S.J."/>
            <person name="Pretorius I.S."/>
            <person name="Schmidt S.A."/>
            <person name="Borneman A.R."/>
        </authorList>
    </citation>
    <scope>NUCLEOTIDE SEQUENCE [LARGE SCALE GENOMIC DNA]</scope>
    <source>
        <strain evidence="2">cv. Chardonnay</strain>
        <tissue evidence="1">Leaf</tissue>
    </source>
</reference>
<protein>
    <submittedName>
        <fullName evidence="1">Uncharacterized protein</fullName>
    </submittedName>
</protein>
<evidence type="ECO:0000313" key="2">
    <source>
        <dbReference type="Proteomes" id="UP000288805"/>
    </source>
</evidence>
<dbReference type="EMBL" id="QGNW01000449">
    <property type="protein sequence ID" value="RVW70998.1"/>
    <property type="molecule type" value="Genomic_DNA"/>
</dbReference>
<proteinExistence type="predicted"/>
<evidence type="ECO:0000313" key="1">
    <source>
        <dbReference type="EMBL" id="RVW70998.1"/>
    </source>
</evidence>
<gene>
    <name evidence="1" type="ORF">CK203_059706</name>
</gene>
<sequence>MGTALVHPFTVSYEWISPLIQELLEFRKTMPIKVDLAKRDQRRWCSYHKGQMSHSHEALENLNCILSKFNGATTISMGDALLPIEAELVTLCLRFSMVGYLTPYNAILG</sequence>